<reference evidence="10 11" key="1">
    <citation type="submission" date="2023-07" db="EMBL/GenBank/DDBJ databases">
        <title>The novel representative of Negativicutes class, Anaeroselena agilis gen. nov. sp. nov.</title>
        <authorList>
            <person name="Prokofeva M.I."/>
            <person name="Elcheninov A.G."/>
            <person name="Klyukina A."/>
            <person name="Kublanov I.V."/>
            <person name="Frolov E.N."/>
            <person name="Podosokorskaya O.A."/>
        </authorList>
    </citation>
    <scope>NUCLEOTIDE SEQUENCE [LARGE SCALE GENOMIC DNA]</scope>
    <source>
        <strain evidence="10 11">4137-cl</strain>
    </source>
</reference>
<sequence length="1223" mass="134060">MHTYCIIPDKTQSLLDLLAELELTGAEREQLTNVVVAKVNVDTDAPGWEVHLTAPVPLPANVLDRAAAHLCRRCGLKHTSFVLAATKDFGQYLAEDWQAFVSGVAGGNPTIRHLLSGAKWQFDGHTLVLETNGDLSGQILSARGVDKAIVAFVAEKFSRPCAVAFLSVAAVEPEPCDEEPPGNGYPEPAAEKGPAAAKKKAPENPLLFGRVIKNDAVPLASIEEEGRNVIVAGQIVKHELRELKSGRTLLSFDIADLGGGISGKAFFDDKAQIAKLAAGLADGMLVKVKGTVQYDKYANELVMFADSMCRLAKPERTDTAEVKRVELHAHTRMSALDAVVATKALIKTAAQWGHPAVAITDHGVVQAFPEAEEVAAKAGIKVIYGMEGYLFDDDINHAYHIIILAKNSVGLRNLYRLVSLSHLKYLHRTPRIPRAILAEYREGLVLGSACEAGECMQALINGAKDEEVVRIATFYDYLEIQPAGNNEFLVRQGRIADEEGLRDLNRRICSLGERLGKPVVATCDVHFLQPEDEVYRRILMTGQGYDDADKQPPLFFRTTGEMLAEFAYLGEAKAYEVVVENTRLISEGIEAFKPIPEELYSPKIPGAEEQIKSMSYAKARKLYGDDLPELVADRLKYELDSIINNGFAVLYLIAHKLVKKSLDDGYLVGSRGSVGSSFVATMTDITEVNPLPPHWRCPACRWSEFVADGTYGCGFDMPDRVCPTCGEAAIKDGHDIPFAVFMGFHGDKVPDIDLNFSGEYQPVAHKYTEELFGRDNVFRAGTIATIADKTAYGFVRNYFADKGITARNAHINHLISGCTGVKRTTGQHPGGIMVVPRDMDIHHFTPIQYPADDKNSATITTHFDYHSISSRLVKLDILGHDDPTVIKMLEDLTGLDPKAIPFDDKPTLSLFSSTEALGLSPAELGSTVGTFGIPEFGTKFVRQMLEDTKPQNFSELVRISGFSHGTDVWLNNAQDLIKSGTAKLSEAISARDDIMVYLIQKGVKPQTAFKVMEDVRKGKGVKPDDVAVMSEHGVPAWYVESCQKIKYMFPKAHAVAYVMMAFRIAYCKIHHPLAFYASYFTVRATEFDADLIVRGVPALRQKLAELEQKGPSASAKEKGLATIIEMALEMYLRGYKFERVDLYKSDATRFLIVDGGLQPPLASLQGVGDNAARNIVAARAGKPFTSAEDLRARSRAAKPVIDTLREHGALGDLPEDDQIALFA</sequence>
<dbReference type="InterPro" id="IPR029460">
    <property type="entry name" value="DNAPol_HHH"/>
</dbReference>
<evidence type="ECO:0000259" key="9">
    <source>
        <dbReference type="SMART" id="SM00481"/>
    </source>
</evidence>
<evidence type="ECO:0000256" key="8">
    <source>
        <dbReference type="SAM" id="MobiDB-lite"/>
    </source>
</evidence>
<comment type="catalytic activity">
    <reaction evidence="6 7">
        <text>DNA(n) + a 2'-deoxyribonucleoside 5'-triphosphate = DNA(n+1) + diphosphate</text>
        <dbReference type="Rhea" id="RHEA:22508"/>
        <dbReference type="Rhea" id="RHEA-COMP:17339"/>
        <dbReference type="Rhea" id="RHEA-COMP:17340"/>
        <dbReference type="ChEBI" id="CHEBI:33019"/>
        <dbReference type="ChEBI" id="CHEBI:61560"/>
        <dbReference type="ChEBI" id="CHEBI:173112"/>
        <dbReference type="EC" id="2.7.7.7"/>
    </reaction>
</comment>
<dbReference type="Pfam" id="PF14579">
    <property type="entry name" value="HHH_6"/>
    <property type="match status" value="1"/>
</dbReference>
<feature type="compositionally biased region" description="Low complexity" evidence="8">
    <location>
        <begin position="186"/>
        <end position="196"/>
    </location>
</feature>
<evidence type="ECO:0000256" key="4">
    <source>
        <dbReference type="ARBA" id="ARBA00022839"/>
    </source>
</evidence>
<dbReference type="SMART" id="SM00481">
    <property type="entry name" value="POLIIIAc"/>
    <property type="match status" value="1"/>
</dbReference>
<dbReference type="InterPro" id="IPR004013">
    <property type="entry name" value="PHP_dom"/>
</dbReference>
<keyword evidence="7" id="KW-0540">Nuclease</keyword>
<dbReference type="Proteomes" id="UP001254848">
    <property type="component" value="Unassembled WGS sequence"/>
</dbReference>
<keyword evidence="4 7" id="KW-0269">Exonuclease</keyword>
<dbReference type="SUPFAM" id="SSF89550">
    <property type="entry name" value="PHP domain-like"/>
    <property type="match status" value="1"/>
</dbReference>
<dbReference type="CDD" id="cd04484">
    <property type="entry name" value="polC_OBF"/>
    <property type="match status" value="1"/>
</dbReference>
<keyword evidence="2 7" id="KW-0548">Nucleotidyltransferase</keyword>
<dbReference type="RefSeq" id="WP_413779846.1">
    <property type="nucleotide sequence ID" value="NZ_JAUOZS010000001.1"/>
</dbReference>
<gene>
    <name evidence="7" type="primary">polC</name>
    <name evidence="10" type="ORF">Q4T40_08800</name>
</gene>
<keyword evidence="1 7" id="KW-0808">Transferase</keyword>
<evidence type="ECO:0000256" key="2">
    <source>
        <dbReference type="ARBA" id="ARBA00022695"/>
    </source>
</evidence>
<dbReference type="InterPro" id="IPR040982">
    <property type="entry name" value="DNA_pol3_finger"/>
</dbReference>
<dbReference type="Pfam" id="PF17657">
    <property type="entry name" value="DNA_pol3_finger"/>
    <property type="match status" value="1"/>
</dbReference>
<dbReference type="InterPro" id="IPR016195">
    <property type="entry name" value="Pol/histidinol_Pase-like"/>
</dbReference>
<dbReference type="InterPro" id="IPR004805">
    <property type="entry name" value="DnaE2/DnaE/PolC"/>
</dbReference>
<dbReference type="HAMAP" id="MF_00356">
    <property type="entry name" value="DNApol_PolC"/>
    <property type="match status" value="1"/>
</dbReference>
<dbReference type="Gene3D" id="3.20.20.140">
    <property type="entry name" value="Metal-dependent hydrolases"/>
    <property type="match status" value="1"/>
</dbReference>
<protein>
    <recommendedName>
        <fullName evidence="7">DNA polymerase III PolC-type</fullName>
        <shortName evidence="7">PolIII</shortName>
        <ecNumber evidence="7">2.7.7.7</ecNumber>
    </recommendedName>
</protein>
<feature type="domain" description="Polymerase/histidinol phosphatase N-terminal" evidence="9">
    <location>
        <begin position="325"/>
        <end position="392"/>
    </location>
</feature>
<comment type="function">
    <text evidence="7">Required for replicative DNA synthesis. This DNA polymerase also exhibits 3' to 5' exonuclease activity.</text>
</comment>
<dbReference type="PANTHER" id="PTHR32294:SF5">
    <property type="entry name" value="DNA POLYMERASE III POLC-TYPE"/>
    <property type="match status" value="1"/>
</dbReference>
<dbReference type="Pfam" id="PF02811">
    <property type="entry name" value="PHP"/>
    <property type="match status" value="1"/>
</dbReference>
<keyword evidence="11" id="KW-1185">Reference proteome</keyword>
<dbReference type="Pfam" id="PF07733">
    <property type="entry name" value="DNA_pol3_alpha"/>
    <property type="match status" value="2"/>
</dbReference>
<keyword evidence="7" id="KW-0963">Cytoplasm</keyword>
<comment type="similarity">
    <text evidence="7">Belongs to the DNA polymerase type-C family. PolC subfamily.</text>
</comment>
<keyword evidence="7" id="KW-0378">Hydrolase</keyword>
<dbReference type="NCBIfam" id="NF001688">
    <property type="entry name" value="PRK00448.1"/>
    <property type="match status" value="1"/>
</dbReference>
<dbReference type="PANTHER" id="PTHR32294">
    <property type="entry name" value="DNA POLYMERASE III SUBUNIT ALPHA"/>
    <property type="match status" value="1"/>
</dbReference>
<feature type="region of interest" description="Disordered" evidence="8">
    <location>
        <begin position="175"/>
        <end position="197"/>
    </location>
</feature>
<dbReference type="InterPro" id="IPR044923">
    <property type="entry name" value="PolC_middle_finger_sf"/>
</dbReference>
<accession>A0ABU3NWY9</accession>
<dbReference type="GO" id="GO:0003887">
    <property type="term" value="F:DNA-directed DNA polymerase activity"/>
    <property type="evidence" value="ECO:0007669"/>
    <property type="project" value="UniProtKB-EC"/>
</dbReference>
<dbReference type="Gene3D" id="1.10.150.870">
    <property type="match status" value="1"/>
</dbReference>
<dbReference type="Gene3D" id="2.40.50.140">
    <property type="entry name" value="Nucleic acid-binding proteins"/>
    <property type="match status" value="1"/>
</dbReference>
<evidence type="ECO:0000256" key="3">
    <source>
        <dbReference type="ARBA" id="ARBA00022705"/>
    </source>
</evidence>
<evidence type="ECO:0000313" key="10">
    <source>
        <dbReference type="EMBL" id="MDT8901334.1"/>
    </source>
</evidence>
<proteinExistence type="inferred from homology"/>
<dbReference type="CDD" id="cd07435">
    <property type="entry name" value="PHP_PolIIIA_POLC"/>
    <property type="match status" value="1"/>
</dbReference>
<evidence type="ECO:0000256" key="5">
    <source>
        <dbReference type="ARBA" id="ARBA00022932"/>
    </source>
</evidence>
<keyword evidence="3 7" id="KW-0235">DNA replication</keyword>
<dbReference type="InterPro" id="IPR006308">
    <property type="entry name" value="Pol_III_a_PolC-type_gram_pos"/>
</dbReference>
<dbReference type="Gene3D" id="6.10.140.1510">
    <property type="match status" value="1"/>
</dbReference>
<dbReference type="InterPro" id="IPR012340">
    <property type="entry name" value="NA-bd_OB-fold"/>
</dbReference>
<evidence type="ECO:0000256" key="7">
    <source>
        <dbReference type="HAMAP-Rule" id="MF_00356"/>
    </source>
</evidence>
<dbReference type="EMBL" id="JAUOZS010000001">
    <property type="protein sequence ID" value="MDT8901334.1"/>
    <property type="molecule type" value="Genomic_DNA"/>
</dbReference>
<comment type="caution">
    <text evidence="10">The sequence shown here is derived from an EMBL/GenBank/DDBJ whole genome shotgun (WGS) entry which is preliminary data.</text>
</comment>
<dbReference type="NCBIfam" id="TIGR01405">
    <property type="entry name" value="polC_Gram_pos"/>
    <property type="match status" value="1"/>
</dbReference>
<keyword evidence="5 7" id="KW-0239">DNA-directed DNA polymerase</keyword>
<name>A0ABU3NWY9_9FIRM</name>
<dbReference type="SUPFAM" id="SSF160975">
    <property type="entry name" value="AF1531-like"/>
    <property type="match status" value="1"/>
</dbReference>
<evidence type="ECO:0000313" key="11">
    <source>
        <dbReference type="Proteomes" id="UP001254848"/>
    </source>
</evidence>
<comment type="subcellular location">
    <subcellularLocation>
        <location evidence="7">Cytoplasm</location>
    </subcellularLocation>
</comment>
<dbReference type="Gene3D" id="1.10.150.700">
    <property type="entry name" value="PolC, middle finger domain"/>
    <property type="match status" value="1"/>
</dbReference>
<organism evidence="10 11">
    <name type="scientific">Anaeroselena agilis</name>
    <dbReference type="NCBI Taxonomy" id="3063788"/>
    <lineage>
        <taxon>Bacteria</taxon>
        <taxon>Bacillati</taxon>
        <taxon>Bacillota</taxon>
        <taxon>Negativicutes</taxon>
        <taxon>Acetonemataceae</taxon>
        <taxon>Anaeroselena</taxon>
    </lineage>
</organism>
<dbReference type="Gene3D" id="3.30.1900.20">
    <property type="match status" value="2"/>
</dbReference>
<evidence type="ECO:0000256" key="1">
    <source>
        <dbReference type="ARBA" id="ARBA00022679"/>
    </source>
</evidence>
<evidence type="ECO:0000256" key="6">
    <source>
        <dbReference type="ARBA" id="ARBA00049244"/>
    </source>
</evidence>
<dbReference type="EC" id="2.7.7.7" evidence="7"/>
<dbReference type="InterPro" id="IPR011708">
    <property type="entry name" value="DNA_pol3_alpha_NTPase_dom"/>
</dbReference>
<dbReference type="InterPro" id="IPR003141">
    <property type="entry name" value="Pol/His_phosphatase_N"/>
</dbReference>